<proteinExistence type="predicted"/>
<dbReference type="HOGENOM" id="CLU_005639_0_0_11"/>
<keyword evidence="2" id="KW-1185">Reference proteome</keyword>
<dbReference type="RefSeq" id="WP_013882488.1">
    <property type="nucleotide sequence ID" value="NC_015671.1"/>
</dbReference>
<protein>
    <submittedName>
        <fullName evidence="1">ATP-binding region ATPase domain protein</fullName>
    </submittedName>
</protein>
<dbReference type="GO" id="GO:0005524">
    <property type="term" value="F:ATP binding"/>
    <property type="evidence" value="ECO:0007669"/>
    <property type="project" value="UniProtKB-KW"/>
</dbReference>
<reference evidence="2" key="1">
    <citation type="submission" date="2011-04" db="EMBL/GenBank/DDBJ databases">
        <title>Complete sequence of Cellvibrio gilvus ATCC 13127.</title>
        <authorList>
            <person name="Lucas S."/>
            <person name="Han J."/>
            <person name="Lapidus A."/>
            <person name="Cheng J.-F."/>
            <person name="Goodwin L."/>
            <person name="Pitluck S."/>
            <person name="Peters L."/>
            <person name="Munk A."/>
            <person name="Detter J.C."/>
            <person name="Han C."/>
            <person name="Tapia R."/>
            <person name="Land M."/>
            <person name="Hauser L."/>
            <person name="Kyrpides N."/>
            <person name="Ivanova N."/>
            <person name="Ovchinnikova G."/>
            <person name="Pagani I."/>
            <person name="Mead D."/>
            <person name="Brumm P."/>
            <person name="Woyke T."/>
        </authorList>
    </citation>
    <scope>NUCLEOTIDE SEQUENCE [LARGE SCALE GENOMIC DNA]</scope>
    <source>
        <strain evidence="2">ATCC 13127 / NRRL B-14078</strain>
    </source>
</reference>
<accession>F8A5E6</accession>
<organism evidence="1 2">
    <name type="scientific">Cellulomonas gilvus (strain ATCC 13127 / NRRL B-14078)</name>
    <name type="common">Cellvibrio gilvus</name>
    <dbReference type="NCBI Taxonomy" id="593907"/>
    <lineage>
        <taxon>Bacteria</taxon>
        <taxon>Bacillati</taxon>
        <taxon>Actinomycetota</taxon>
        <taxon>Actinomycetes</taxon>
        <taxon>Micrococcales</taxon>
        <taxon>Cellulomonadaceae</taxon>
        <taxon>Cellulomonas</taxon>
    </lineage>
</organism>
<dbReference type="NCBIfam" id="NF047352">
    <property type="entry name" value="P_loop_sacsin"/>
    <property type="match status" value="1"/>
</dbReference>
<dbReference type="EMBL" id="CP002665">
    <property type="protein sequence ID" value="AEI10963.1"/>
    <property type="molecule type" value="Genomic_DNA"/>
</dbReference>
<keyword evidence="1" id="KW-0547">Nucleotide-binding</keyword>
<dbReference type="KEGG" id="cga:Celgi_0441"/>
<dbReference type="STRING" id="593907.Celgi_0441"/>
<keyword evidence="1" id="KW-0067">ATP-binding</keyword>
<dbReference type="eggNOG" id="COG3225">
    <property type="taxonomic scope" value="Bacteria"/>
</dbReference>
<dbReference type="SUPFAM" id="SSF55874">
    <property type="entry name" value="ATPase domain of HSP90 chaperone/DNA topoisomerase II/histidine kinase"/>
    <property type="match status" value="1"/>
</dbReference>
<name>F8A5E6_CELGA</name>
<dbReference type="OrthoDB" id="9776021at2"/>
<sequence>MTVDPFDTAALRAAVLTAWRSSPARLREDANTEEDHARGYYRDRVVVELAQNAADAAVRGGVPGRLLLRLARTDEGTTLVAANTGAPLTAEGVAALASMRASAKRSDQPGVVGRFGVGFAAVRAVSDELSVVSTTGGVRFSLRDTAQVLADLVEDAGPDRPGLEQEVRRRDGSLPALRLPFAADGLPPEGFDTAVVLLLRDEVAADEVRALLAAVDDALLLALPGLVEVVVEDGTGEGGPRRLADVHARWLVASAEGDVPRELLTDRPVEERDAARWRVTWAVPRTDPGERTDPFASDPFAPDPRASAAVPRVVHAPTPTDEPLDVPALLVATLPLDPTRRHVAPGRLTDAVLRHAADVYARLAEQVADAGGDPLGLVPTTLPAAAIDATLRPLLLDRLASAALLPPAAPEDGDAGLVAPRRAVALAGGGPADALAVLGRRVGALVVVSPGRQAQVRLLGVEVRTLTDLVEELPADDDWPALYGALEALAQADPVGGEALAGLPVPLADGRVVRGARGCVVLGEELGAVVRDVVGTLAGWGVRVVDPTAAHPLLGRLGATTPDALGLLRLPAVRDAVLAWDEDDEPGDGPDVTTTVLTLVRAVLPARDPSRWRATTGAWDALPADVREWLALLPVPAASGEHAPADGLVLPGSPAHRLLDERVLAPVAVEQVERWDAATLVAVGVREELVTVTVPDVLTGEEPVEDAPGALVAESLDGWAEYLEHVAAHCGPGAYLGDVTAVADLDAVAPDAWPDVLDALTGTAVLRRALLEPVRSDQGTTLPSYTAWWLRERAPLGVAGPFVVGGGAGLSALLPPAPAAVRALDAEVQRALGGVVEPADVTAADWTDLLDAWPAGERVDVRAAATVWRYATPDAAPDRVPALVGDGSVLVVAAHDAAVAASPMWWQRTDVAALVPARDDDEALRLCRALDLPRVSELARGMVTRDDGREAPVPAEVRALLPDAPATWCEHEDLRVDHVPVAWWVDVVHDEVRVHAATLAGLAAALAQTAGRWALRSALEAVLTDATRVSELALDAALDAAGGSAGESAGERAGEA</sequence>
<evidence type="ECO:0000313" key="1">
    <source>
        <dbReference type="EMBL" id="AEI10963.1"/>
    </source>
</evidence>
<gene>
    <name evidence="1" type="ordered locus">Celgi_0441</name>
</gene>
<dbReference type="AlphaFoldDB" id="F8A5E6"/>
<dbReference type="InterPro" id="IPR036890">
    <property type="entry name" value="HATPase_C_sf"/>
</dbReference>
<evidence type="ECO:0000313" key="2">
    <source>
        <dbReference type="Proteomes" id="UP000000485"/>
    </source>
</evidence>
<dbReference type="Gene3D" id="3.30.565.10">
    <property type="entry name" value="Histidine kinase-like ATPase, C-terminal domain"/>
    <property type="match status" value="1"/>
</dbReference>
<dbReference type="Proteomes" id="UP000000485">
    <property type="component" value="Chromosome"/>
</dbReference>